<comment type="caution">
    <text evidence="2">The sequence shown here is derived from an EMBL/GenBank/DDBJ whole genome shotgun (WGS) entry which is preliminary data.</text>
</comment>
<protein>
    <submittedName>
        <fullName evidence="2">Uncharacterized protein</fullName>
    </submittedName>
</protein>
<keyword evidence="1" id="KW-0472">Membrane</keyword>
<evidence type="ECO:0000313" key="2">
    <source>
        <dbReference type="EMBL" id="SIQ37268.1"/>
    </source>
</evidence>
<dbReference type="EMBL" id="FTMH01000012">
    <property type="protein sequence ID" value="SIQ37268.1"/>
    <property type="molecule type" value="Genomic_DNA"/>
</dbReference>
<keyword evidence="1" id="KW-1133">Transmembrane helix</keyword>
<keyword evidence="1" id="KW-0812">Transmembrane</keyword>
<feature type="transmembrane region" description="Helical" evidence="1">
    <location>
        <begin position="194"/>
        <end position="214"/>
    </location>
</feature>
<dbReference type="AlphaFoldDB" id="A0A9X8WID2"/>
<reference evidence="2 3" key="1">
    <citation type="submission" date="2017-01" db="EMBL/GenBank/DDBJ databases">
        <authorList>
            <person name="Varghese N."/>
            <person name="Submissions S."/>
        </authorList>
    </citation>
    <scope>NUCLEOTIDE SEQUENCE [LARGE SCALE GENOMIC DNA]</scope>
    <source>
        <strain evidence="2 3">DSM 44280</strain>
    </source>
</reference>
<organism evidence="2 3">
    <name type="scientific">Corynebacterium afermentans</name>
    <dbReference type="NCBI Taxonomy" id="38286"/>
    <lineage>
        <taxon>Bacteria</taxon>
        <taxon>Bacillati</taxon>
        <taxon>Actinomycetota</taxon>
        <taxon>Actinomycetes</taxon>
        <taxon>Mycobacteriales</taxon>
        <taxon>Corynebacteriaceae</taxon>
        <taxon>Corynebacterium</taxon>
    </lineage>
</organism>
<gene>
    <name evidence="2" type="ORF">SAMN05421802_11271</name>
</gene>
<feature type="transmembrane region" description="Helical" evidence="1">
    <location>
        <begin position="161"/>
        <end position="182"/>
    </location>
</feature>
<dbReference type="Proteomes" id="UP000185547">
    <property type="component" value="Unassembled WGS sequence"/>
</dbReference>
<dbReference type="OrthoDB" id="3322395at2"/>
<sequence length="405" mass="44180">MRQREIAYPDSPIRRSVVEVFAIPSQALRLLWRHLPQLITAVCLGLAGRQAVIWIAVGVSSFSSLAAMLIMPLAPACVMASMIFAFWFVQPSLFHLGNDSWSPPRQASQSYWLSVGTLLVPFLGAYSTHGMLGDDLTSFRYAATTTEIINRGYDADTSRSFINDLTVLVVLVGVTIILRRVVGYVISRKGPTHLLALFSAYLEVLWMATGSAFLTRQIERWVTNRRNIAPTVQNIRDISSGLSSNTDGLLLQIAAWISIHWPLLLQFVAVPTAWLTLAVLVLGTSAAPNCETGQQPRPLSSRSSLPSVMGTFKATWRGLRVLAQPGLFSVALFCLIFTLTNFVEIGVIHLGRAMVGPLDVLASEVAASYILIAAKTAYLVVVVCLVASAVDYFSRPANHLESSSS</sequence>
<feature type="transmembrane region" description="Helical" evidence="1">
    <location>
        <begin position="38"/>
        <end position="59"/>
    </location>
</feature>
<feature type="transmembrane region" description="Helical" evidence="1">
    <location>
        <begin position="65"/>
        <end position="89"/>
    </location>
</feature>
<evidence type="ECO:0000256" key="1">
    <source>
        <dbReference type="SAM" id="Phobius"/>
    </source>
</evidence>
<feature type="transmembrane region" description="Helical" evidence="1">
    <location>
        <begin position="110"/>
        <end position="129"/>
    </location>
</feature>
<dbReference type="RefSeq" id="WP_143313267.1">
    <property type="nucleotide sequence ID" value="NZ_FTMH01000012.1"/>
</dbReference>
<evidence type="ECO:0000313" key="3">
    <source>
        <dbReference type="Proteomes" id="UP000185547"/>
    </source>
</evidence>
<keyword evidence="3" id="KW-1185">Reference proteome</keyword>
<feature type="transmembrane region" description="Helical" evidence="1">
    <location>
        <begin position="259"/>
        <end position="282"/>
    </location>
</feature>
<feature type="transmembrane region" description="Helical" evidence="1">
    <location>
        <begin position="327"/>
        <end position="349"/>
    </location>
</feature>
<accession>A0A9X8WID2</accession>
<proteinExistence type="predicted"/>
<feature type="transmembrane region" description="Helical" evidence="1">
    <location>
        <begin position="369"/>
        <end position="393"/>
    </location>
</feature>
<name>A0A9X8WID2_9CORY</name>